<evidence type="ECO:0000313" key="1">
    <source>
        <dbReference type="EMBL" id="RAI76137.1"/>
    </source>
</evidence>
<reference evidence="1 2" key="1">
    <citation type="submission" date="2018-06" db="EMBL/GenBank/DDBJ databases">
        <title>Spirosoma sp. HMF3257 Genome sequencing and assembly.</title>
        <authorList>
            <person name="Kang H."/>
            <person name="Cha I."/>
            <person name="Kim H."/>
            <person name="Kang J."/>
            <person name="Joh K."/>
        </authorList>
    </citation>
    <scope>NUCLEOTIDE SEQUENCE [LARGE SCALE GENOMIC DNA]</scope>
    <source>
        <strain evidence="1 2">HMF3257</strain>
    </source>
</reference>
<protein>
    <submittedName>
        <fullName evidence="1">Uncharacterized protein</fullName>
    </submittedName>
</protein>
<dbReference type="EMBL" id="QLII01000001">
    <property type="protein sequence ID" value="RAI76137.1"/>
    <property type="molecule type" value="Genomic_DNA"/>
</dbReference>
<gene>
    <name evidence="1" type="ORF">HMF3257_21655</name>
</gene>
<comment type="caution">
    <text evidence="1">The sequence shown here is derived from an EMBL/GenBank/DDBJ whole genome shotgun (WGS) entry which is preliminary data.</text>
</comment>
<dbReference type="Proteomes" id="UP000249016">
    <property type="component" value="Unassembled WGS sequence"/>
</dbReference>
<dbReference type="AlphaFoldDB" id="A0A327NLU5"/>
<keyword evidence="2" id="KW-1185">Reference proteome</keyword>
<evidence type="ECO:0000313" key="2">
    <source>
        <dbReference type="Proteomes" id="UP000249016"/>
    </source>
</evidence>
<accession>A0A327NLU5</accession>
<organism evidence="1 2">
    <name type="scientific">Spirosoma telluris</name>
    <dbReference type="NCBI Taxonomy" id="2183553"/>
    <lineage>
        <taxon>Bacteria</taxon>
        <taxon>Pseudomonadati</taxon>
        <taxon>Bacteroidota</taxon>
        <taxon>Cytophagia</taxon>
        <taxon>Cytophagales</taxon>
        <taxon>Cytophagaceae</taxon>
        <taxon>Spirosoma</taxon>
    </lineage>
</organism>
<dbReference type="RefSeq" id="WP_146619242.1">
    <property type="nucleotide sequence ID" value="NZ_QLII01000001.1"/>
</dbReference>
<proteinExistence type="predicted"/>
<sequence>MWFWFYNLLGSGLTVLKAIHLYSMHKDTYFNTVGHQQLVATISTDPGSSVEEGYLTLTGIASGDALATTTGILFFTSPNSLSPYL</sequence>
<name>A0A327NLU5_9BACT</name>